<dbReference type="InterPro" id="IPR012875">
    <property type="entry name" value="SDHF4"/>
</dbReference>
<feature type="compositionally biased region" description="Basic and acidic residues" evidence="3">
    <location>
        <begin position="158"/>
        <end position="174"/>
    </location>
</feature>
<feature type="compositionally biased region" description="Acidic residues" evidence="3">
    <location>
        <begin position="175"/>
        <end position="188"/>
    </location>
</feature>
<feature type="region of interest" description="Disordered" evidence="3">
    <location>
        <begin position="90"/>
        <end position="113"/>
    </location>
</feature>
<evidence type="ECO:0000313" key="4">
    <source>
        <dbReference type="EMBL" id="PKI72432.1"/>
    </source>
</evidence>
<feature type="compositionally biased region" description="Basic and acidic residues" evidence="3">
    <location>
        <begin position="207"/>
        <end position="220"/>
    </location>
</feature>
<dbReference type="STRING" id="22663.A0A2I0KVD1"/>
<feature type="region of interest" description="Disordered" evidence="3">
    <location>
        <begin position="148"/>
        <end position="220"/>
    </location>
</feature>
<evidence type="ECO:0000256" key="3">
    <source>
        <dbReference type="SAM" id="MobiDB-lite"/>
    </source>
</evidence>
<dbReference type="Proteomes" id="UP000233551">
    <property type="component" value="Unassembled WGS sequence"/>
</dbReference>
<protein>
    <recommendedName>
        <fullName evidence="2">Succinate dehydrogenase assembly factor 4, mitochondrial</fullName>
    </recommendedName>
</protein>
<keyword evidence="5" id="KW-1185">Reference proteome</keyword>
<sequence>MGSSALTITASISWSETGVRLGCSVAFPPTAMSLGEAGTSDLGIETFPRLPDADAASNCAPADTRRKKKVLFSGSVSVRESLRIRLNGFGSQAAASPSEAHERATTEPPLPYDERTMASNLSRLFSTRLVLPTGGSARPAVFRLFGSSNQEESGSASKGREEDAVKESKTKREDAEEAIEEGAAGEEECVNRETGEIGGPRGPEPTRYGDWERRGRCSDF</sequence>
<evidence type="ECO:0000256" key="2">
    <source>
        <dbReference type="ARBA" id="ARBA00022170"/>
    </source>
</evidence>
<reference evidence="4 5" key="1">
    <citation type="submission" date="2017-11" db="EMBL/GenBank/DDBJ databases">
        <title>De-novo sequencing of pomegranate (Punica granatum L.) genome.</title>
        <authorList>
            <person name="Akparov Z."/>
            <person name="Amiraslanov A."/>
            <person name="Hajiyeva S."/>
            <person name="Abbasov M."/>
            <person name="Kaur K."/>
            <person name="Hamwieh A."/>
            <person name="Solovyev V."/>
            <person name="Salamov A."/>
            <person name="Braich B."/>
            <person name="Kosarev P."/>
            <person name="Mahmoud A."/>
            <person name="Hajiyev E."/>
            <person name="Babayeva S."/>
            <person name="Izzatullayeva V."/>
            <person name="Mammadov A."/>
            <person name="Mammadov A."/>
            <person name="Sharifova S."/>
            <person name="Ojaghi J."/>
            <person name="Eynullazada K."/>
            <person name="Bayramov B."/>
            <person name="Abdulazimova A."/>
            <person name="Shahmuradov I."/>
        </authorList>
    </citation>
    <scope>NUCLEOTIDE SEQUENCE [LARGE SCALE GENOMIC DNA]</scope>
    <source>
        <strain evidence="5">cv. AG2017</strain>
        <tissue evidence="4">Leaf</tissue>
    </source>
</reference>
<organism evidence="4 5">
    <name type="scientific">Punica granatum</name>
    <name type="common">Pomegranate</name>
    <dbReference type="NCBI Taxonomy" id="22663"/>
    <lineage>
        <taxon>Eukaryota</taxon>
        <taxon>Viridiplantae</taxon>
        <taxon>Streptophyta</taxon>
        <taxon>Embryophyta</taxon>
        <taxon>Tracheophyta</taxon>
        <taxon>Spermatophyta</taxon>
        <taxon>Magnoliopsida</taxon>
        <taxon>eudicotyledons</taxon>
        <taxon>Gunneridae</taxon>
        <taxon>Pentapetalae</taxon>
        <taxon>rosids</taxon>
        <taxon>malvids</taxon>
        <taxon>Myrtales</taxon>
        <taxon>Lythraceae</taxon>
        <taxon>Punica</taxon>
    </lineage>
</organism>
<proteinExistence type="inferred from homology"/>
<dbReference type="PANTHER" id="PTHR28524:SF3">
    <property type="entry name" value="SUCCINATE DEHYDROGENASE ASSEMBLY FACTOR 4, MITOCHONDRIAL"/>
    <property type="match status" value="1"/>
</dbReference>
<comment type="caution">
    <text evidence="4">The sequence shown here is derived from an EMBL/GenBank/DDBJ whole genome shotgun (WGS) entry which is preliminary data.</text>
</comment>
<accession>A0A2I0KVD1</accession>
<dbReference type="EMBL" id="PGOL01000327">
    <property type="protein sequence ID" value="PKI72432.1"/>
    <property type="molecule type" value="Genomic_DNA"/>
</dbReference>
<comment type="similarity">
    <text evidence="1">Belongs to the SDHAF4 family.</text>
</comment>
<dbReference type="Pfam" id="PF07896">
    <property type="entry name" value="DUF1674"/>
    <property type="match status" value="1"/>
</dbReference>
<dbReference type="GO" id="GO:0034553">
    <property type="term" value="P:mitochondrial respiratory chain complex II assembly"/>
    <property type="evidence" value="ECO:0007669"/>
    <property type="project" value="TreeGrafter"/>
</dbReference>
<dbReference type="AlphaFoldDB" id="A0A2I0KVD1"/>
<name>A0A2I0KVD1_PUNGR</name>
<dbReference type="PANTHER" id="PTHR28524">
    <property type="entry name" value="SUCCINATE DEHYDROGENASE ASSEMBLY FACTOR 4, MITOCHONDRIAL"/>
    <property type="match status" value="1"/>
</dbReference>
<dbReference type="GO" id="GO:0005739">
    <property type="term" value="C:mitochondrion"/>
    <property type="evidence" value="ECO:0007669"/>
    <property type="project" value="TreeGrafter"/>
</dbReference>
<evidence type="ECO:0000256" key="1">
    <source>
        <dbReference type="ARBA" id="ARBA00005701"/>
    </source>
</evidence>
<gene>
    <name evidence="4" type="ORF">CRG98_007178</name>
</gene>
<evidence type="ECO:0000313" key="5">
    <source>
        <dbReference type="Proteomes" id="UP000233551"/>
    </source>
</evidence>